<dbReference type="PANTHER" id="PTHR30005">
    <property type="entry name" value="EXOPOLYPHOSPHATASE"/>
    <property type="match status" value="1"/>
</dbReference>
<feature type="domain" description="Ppx/GppA phosphatase N-terminal" evidence="2">
    <location>
        <begin position="155"/>
        <end position="353"/>
    </location>
</feature>
<dbReference type="Gene3D" id="3.30.420.150">
    <property type="entry name" value="Exopolyphosphatase. Domain 2"/>
    <property type="match status" value="1"/>
</dbReference>
<dbReference type="EMBL" id="CP089984">
    <property type="protein sequence ID" value="WXB14704.1"/>
    <property type="molecule type" value="Genomic_DNA"/>
</dbReference>
<dbReference type="Proteomes" id="UP001370348">
    <property type="component" value="Chromosome"/>
</dbReference>
<dbReference type="Gene3D" id="3.30.420.40">
    <property type="match status" value="1"/>
</dbReference>
<feature type="region of interest" description="Disordered" evidence="1">
    <location>
        <begin position="178"/>
        <end position="206"/>
    </location>
</feature>
<evidence type="ECO:0000259" key="2">
    <source>
        <dbReference type="Pfam" id="PF02541"/>
    </source>
</evidence>
<evidence type="ECO:0000313" key="3">
    <source>
        <dbReference type="EMBL" id="WXB14704.1"/>
    </source>
</evidence>
<gene>
    <name evidence="3" type="ORF">LZC94_43635</name>
</gene>
<dbReference type="InterPro" id="IPR043129">
    <property type="entry name" value="ATPase_NBD"/>
</dbReference>
<protein>
    <submittedName>
        <fullName evidence="3">Ppx/GppA family phosphatase</fullName>
    </submittedName>
</protein>
<name>A0ABZ2LUV9_9BACT</name>
<reference evidence="3 4" key="1">
    <citation type="submission" date="2021-12" db="EMBL/GenBank/DDBJ databases">
        <title>Discovery of the Pendulisporaceae a myxobacterial family with distinct sporulation behavior and unique specialized metabolism.</title>
        <authorList>
            <person name="Garcia R."/>
            <person name="Popoff A."/>
            <person name="Bader C.D."/>
            <person name="Loehr J."/>
            <person name="Walesch S."/>
            <person name="Walt C."/>
            <person name="Boldt J."/>
            <person name="Bunk B."/>
            <person name="Haeckl F.J.F.P.J."/>
            <person name="Gunesch A.P."/>
            <person name="Birkelbach J."/>
            <person name="Nuebel U."/>
            <person name="Pietschmann T."/>
            <person name="Bach T."/>
            <person name="Mueller R."/>
        </authorList>
    </citation>
    <scope>NUCLEOTIDE SEQUENCE [LARGE SCALE GENOMIC DNA]</scope>
    <source>
        <strain evidence="3 4">MSr11954</strain>
    </source>
</reference>
<evidence type="ECO:0000256" key="1">
    <source>
        <dbReference type="SAM" id="MobiDB-lite"/>
    </source>
</evidence>
<feature type="region of interest" description="Disordered" evidence="1">
    <location>
        <begin position="131"/>
        <end position="154"/>
    </location>
</feature>
<accession>A0ABZ2LUV9</accession>
<feature type="domain" description="Ppx/GppA phosphatase N-terminal" evidence="2">
    <location>
        <begin position="27"/>
        <end position="131"/>
    </location>
</feature>
<dbReference type="RefSeq" id="WP_394824329.1">
    <property type="nucleotide sequence ID" value="NZ_CP089984.1"/>
</dbReference>
<evidence type="ECO:0000313" key="4">
    <source>
        <dbReference type="Proteomes" id="UP001370348"/>
    </source>
</evidence>
<organism evidence="3 4">
    <name type="scientific">Pendulispora albinea</name>
    <dbReference type="NCBI Taxonomy" id="2741071"/>
    <lineage>
        <taxon>Bacteria</taxon>
        <taxon>Pseudomonadati</taxon>
        <taxon>Myxococcota</taxon>
        <taxon>Myxococcia</taxon>
        <taxon>Myxococcales</taxon>
        <taxon>Sorangiineae</taxon>
        <taxon>Pendulisporaceae</taxon>
        <taxon>Pendulispora</taxon>
    </lineage>
</organism>
<proteinExistence type="predicted"/>
<dbReference type="CDD" id="cd24054">
    <property type="entry name" value="ASKHA_NBD_AaPPX-GppA_MtPPX2-like"/>
    <property type="match status" value="1"/>
</dbReference>
<dbReference type="InterPro" id="IPR050273">
    <property type="entry name" value="GppA/Ppx_hydrolase"/>
</dbReference>
<keyword evidence="4" id="KW-1185">Reference proteome</keyword>
<sequence length="379" mass="39885">MTSSPRIAAIDIGTNTVLLLVAERGPDGAPQAVEEHATITRLGQGVDRTRTLHQDAIARTTACLDAYGAIVKRLGVERIAVVGTSAMRDARGGEVIQEHIRKVFGVDLRVIGGDEEAELTFAGALVGLPSAEPGSEATNAPASKAAEPDGRREHGREVFVFDIGGGSTEVVRGTIEHPGAHAASGLDEGSTTADGAERHAGRGSVGYEKSFDVGSVRLTERHVRSDPPSRDELDTITRELRATFAELPPLTGDMPPIGIAGTMTTLAAVSMQMTTYDGTRVHGKRLPTSELRRVVEYLASLPLAARREVPGLEPKRADVIVAGGLVALALLEHWGAESVVISDRGVRWGLAVALCRSAATLSGEVSVPSQKTPKNALEI</sequence>
<dbReference type="InterPro" id="IPR003695">
    <property type="entry name" value="Ppx_GppA_N"/>
</dbReference>
<dbReference type="Pfam" id="PF02541">
    <property type="entry name" value="Ppx-GppA"/>
    <property type="match status" value="2"/>
</dbReference>
<dbReference type="PANTHER" id="PTHR30005:SF13">
    <property type="entry name" value="EXOPOLYPHOSPHATASE 2"/>
    <property type="match status" value="1"/>
</dbReference>
<dbReference type="SUPFAM" id="SSF53067">
    <property type="entry name" value="Actin-like ATPase domain"/>
    <property type="match status" value="2"/>
</dbReference>